<evidence type="ECO:0000313" key="1">
    <source>
        <dbReference type="EMBL" id="PWW33281.1"/>
    </source>
</evidence>
<dbReference type="InterPro" id="IPR014825">
    <property type="entry name" value="DNA_alkylation"/>
</dbReference>
<protein>
    <submittedName>
        <fullName evidence="1">3-methyladenine DNA glycosylase AlkC</fullName>
    </submittedName>
</protein>
<sequence length="278" mass="32395">MDVQKELHIPEDVLLRKGARKGIEIPDHIRNLLQSGHIESVNLTEWLAVDHTLLFQQVAHERGMDVDTREMKEQLTQMNEQRIMKIIPTIAANWLNLLERMEEKERVRHFRSFAEHRSDSVRCWAAYIIGLDSRLSLIEKLDRIRPFAADHHFGVREIAWMAVRQPITAELSEALAFLMDWAIDPDPLVRRFAIESTRPHGVWAKHIQELKENPAIALPLLNHVNSDAHKYVQDSVSNWLNDAAKTNPDWVRQVCDTWIQQSDTKHTLRIITRGQRSL</sequence>
<name>A0A855XQQ0_9BACL</name>
<keyword evidence="4" id="KW-1185">Reference proteome</keyword>
<dbReference type="Pfam" id="PF08713">
    <property type="entry name" value="DNA_alkylation"/>
    <property type="match status" value="1"/>
</dbReference>
<proteinExistence type="predicted"/>
<reference evidence="1 3" key="1">
    <citation type="submission" date="2018-05" db="EMBL/GenBank/DDBJ databases">
        <title>Freshwater and sediment microbial communities from various areas in North America, analyzing microbe dynamics in response to fracking.</title>
        <authorList>
            <person name="Lamendella R."/>
        </authorList>
    </citation>
    <scope>NUCLEOTIDE SEQUENCE [LARGE SCALE GENOMIC DNA]</scope>
    <source>
        <strain evidence="1 3">DB-3</strain>
        <strain evidence="2 4">NG-13</strain>
    </source>
</reference>
<evidence type="ECO:0000313" key="2">
    <source>
        <dbReference type="EMBL" id="RAI99131.1"/>
    </source>
</evidence>
<dbReference type="SUPFAM" id="SSF48371">
    <property type="entry name" value="ARM repeat"/>
    <property type="match status" value="1"/>
</dbReference>
<comment type="caution">
    <text evidence="1">The sequence shown here is derived from an EMBL/GenBank/DDBJ whole genome shotgun (WGS) entry which is preliminary data.</text>
</comment>
<dbReference type="Proteomes" id="UP000247078">
    <property type="component" value="Unassembled WGS sequence"/>
</dbReference>
<dbReference type="Gene3D" id="1.25.40.290">
    <property type="entry name" value="ARM repeat domains"/>
    <property type="match status" value="1"/>
</dbReference>
<evidence type="ECO:0000313" key="4">
    <source>
        <dbReference type="Proteomes" id="UP000248827"/>
    </source>
</evidence>
<accession>A0A855XQQ0</accession>
<gene>
    <name evidence="2" type="ORF">DET54_103270</name>
    <name evidence="1" type="ORF">DET56_11918</name>
</gene>
<dbReference type="OrthoDB" id="9797162at2"/>
<dbReference type="Proteomes" id="UP000248827">
    <property type="component" value="Unassembled WGS sequence"/>
</dbReference>
<dbReference type="AlphaFoldDB" id="A0A855XQQ0"/>
<evidence type="ECO:0000313" key="3">
    <source>
        <dbReference type="Proteomes" id="UP000247078"/>
    </source>
</evidence>
<dbReference type="EMBL" id="QGTZ01000019">
    <property type="protein sequence ID" value="PWW33281.1"/>
    <property type="molecule type" value="Genomic_DNA"/>
</dbReference>
<dbReference type="InterPro" id="IPR016024">
    <property type="entry name" value="ARM-type_fold"/>
</dbReference>
<dbReference type="RefSeq" id="WP_110002202.1">
    <property type="nucleotide sequence ID" value="NZ_QGTZ01000019.1"/>
</dbReference>
<dbReference type="EMBL" id="QLLI01000003">
    <property type="protein sequence ID" value="RAI99131.1"/>
    <property type="molecule type" value="Genomic_DNA"/>
</dbReference>
<organism evidence="1 3">
    <name type="scientific">Paenibacillus pabuli</name>
    <dbReference type="NCBI Taxonomy" id="1472"/>
    <lineage>
        <taxon>Bacteria</taxon>
        <taxon>Bacillati</taxon>
        <taxon>Bacillota</taxon>
        <taxon>Bacilli</taxon>
        <taxon>Bacillales</taxon>
        <taxon>Paenibacillaceae</taxon>
        <taxon>Paenibacillus</taxon>
    </lineage>
</organism>